<gene>
    <name evidence="2" type="ORF">ACFQJ6_06525</name>
</gene>
<comment type="caution">
    <text evidence="2">The sequence shown here is derived from an EMBL/GenBank/DDBJ whole genome shotgun (WGS) entry which is preliminary data.</text>
</comment>
<keyword evidence="3" id="KW-1185">Reference proteome</keyword>
<dbReference type="Pfam" id="PF24365">
    <property type="entry name" value="DUF7521"/>
    <property type="match status" value="1"/>
</dbReference>
<keyword evidence="1" id="KW-1133">Transmembrane helix</keyword>
<feature type="transmembrane region" description="Helical" evidence="1">
    <location>
        <begin position="75"/>
        <end position="94"/>
    </location>
</feature>
<feature type="transmembrane region" description="Helical" evidence="1">
    <location>
        <begin position="12"/>
        <end position="32"/>
    </location>
</feature>
<protein>
    <submittedName>
        <fullName evidence="2">Uncharacterized protein</fullName>
    </submittedName>
</protein>
<keyword evidence="1" id="KW-0812">Transmembrane</keyword>
<dbReference type="Proteomes" id="UP001596407">
    <property type="component" value="Unassembled WGS sequence"/>
</dbReference>
<evidence type="ECO:0000313" key="2">
    <source>
        <dbReference type="EMBL" id="MFC7079841.1"/>
    </source>
</evidence>
<dbReference type="AlphaFoldDB" id="A0ABD5WH25"/>
<evidence type="ECO:0000313" key="3">
    <source>
        <dbReference type="Proteomes" id="UP001596407"/>
    </source>
</evidence>
<dbReference type="EMBL" id="JBHSZH010000005">
    <property type="protein sequence ID" value="MFC7079841.1"/>
    <property type="molecule type" value="Genomic_DNA"/>
</dbReference>
<dbReference type="RefSeq" id="WP_276279063.1">
    <property type="nucleotide sequence ID" value="NZ_CP119809.1"/>
</dbReference>
<dbReference type="GeneID" id="79303619"/>
<dbReference type="InterPro" id="IPR055943">
    <property type="entry name" value="DUF7521"/>
</dbReference>
<reference evidence="2 3" key="1">
    <citation type="journal article" date="2019" name="Int. J. Syst. Evol. Microbiol.">
        <title>The Global Catalogue of Microorganisms (GCM) 10K type strain sequencing project: providing services to taxonomists for standard genome sequencing and annotation.</title>
        <authorList>
            <consortium name="The Broad Institute Genomics Platform"/>
            <consortium name="The Broad Institute Genome Sequencing Center for Infectious Disease"/>
            <person name="Wu L."/>
            <person name="Ma J."/>
        </authorList>
    </citation>
    <scope>NUCLEOTIDE SEQUENCE [LARGE SCALE GENOMIC DNA]</scope>
    <source>
        <strain evidence="2 3">DT72</strain>
    </source>
</reference>
<name>A0ABD5WH25_9EURY</name>
<proteinExistence type="predicted"/>
<evidence type="ECO:0000256" key="1">
    <source>
        <dbReference type="SAM" id="Phobius"/>
    </source>
</evidence>
<sequence length="97" mass="10100">MTSSQALADSAMVVALKTITLALGIALTYFAYEAYRRTNVAALRALSVGFGLVTTGTVLGGVVHQFTALSIADGIVVESVFMALGFGVLTYSLYAET</sequence>
<organism evidence="2 3">
    <name type="scientific">Halorussus caseinilyticus</name>
    <dbReference type="NCBI Taxonomy" id="3034025"/>
    <lineage>
        <taxon>Archaea</taxon>
        <taxon>Methanobacteriati</taxon>
        <taxon>Methanobacteriota</taxon>
        <taxon>Stenosarchaea group</taxon>
        <taxon>Halobacteria</taxon>
        <taxon>Halobacteriales</taxon>
        <taxon>Haladaptataceae</taxon>
        <taxon>Halorussus</taxon>
    </lineage>
</organism>
<feature type="transmembrane region" description="Helical" evidence="1">
    <location>
        <begin position="41"/>
        <end position="63"/>
    </location>
</feature>
<accession>A0ABD5WH25</accession>
<keyword evidence="1" id="KW-0472">Membrane</keyword>